<keyword evidence="2" id="KW-1185">Reference proteome</keyword>
<accession>A0ABQ0D5T2</accession>
<reference evidence="1 2" key="1">
    <citation type="submission" date="2024-06" db="EMBL/GenBank/DDBJ databases">
        <title>Draft genome sequence of Helicobacter trogontum NHP16-4001.</title>
        <authorList>
            <person name="Rimbara E."/>
            <person name="Suzuki M."/>
        </authorList>
    </citation>
    <scope>NUCLEOTIDE SEQUENCE [LARGE SCALE GENOMIC DNA]</scope>
    <source>
        <strain evidence="1 2">NHP16-4001</strain>
    </source>
</reference>
<protein>
    <recommendedName>
        <fullName evidence="3">DUF3519 domain-containing protein</fullName>
    </recommendedName>
</protein>
<name>A0ABQ0D5T2_9HELI</name>
<organism evidence="1 2">
    <name type="scientific">Helicobacter trogontum</name>
    <dbReference type="NCBI Taxonomy" id="50960"/>
    <lineage>
        <taxon>Bacteria</taxon>
        <taxon>Pseudomonadati</taxon>
        <taxon>Campylobacterota</taxon>
        <taxon>Epsilonproteobacteria</taxon>
        <taxon>Campylobacterales</taxon>
        <taxon>Helicobacteraceae</taxon>
        <taxon>Helicobacter</taxon>
    </lineage>
</organism>
<evidence type="ECO:0008006" key="3">
    <source>
        <dbReference type="Google" id="ProtNLM"/>
    </source>
</evidence>
<proteinExistence type="predicted"/>
<dbReference type="EMBL" id="BAAFHN010000046">
    <property type="protein sequence ID" value="GAB0173575.1"/>
    <property type="molecule type" value="Genomic_DNA"/>
</dbReference>
<evidence type="ECO:0000313" key="1">
    <source>
        <dbReference type="EMBL" id="GAB0173575.1"/>
    </source>
</evidence>
<gene>
    <name evidence="1" type="ORF">NHP164001_15950</name>
</gene>
<comment type="caution">
    <text evidence="1">The sequence shown here is derived from an EMBL/GenBank/DDBJ whole genome shotgun (WGS) entry which is preliminary data.</text>
</comment>
<dbReference type="RefSeq" id="WP_369607651.1">
    <property type="nucleotide sequence ID" value="NZ_BAAFHN010000046.1"/>
</dbReference>
<evidence type="ECO:0000313" key="2">
    <source>
        <dbReference type="Proteomes" id="UP001562457"/>
    </source>
</evidence>
<dbReference type="Proteomes" id="UP001562457">
    <property type="component" value="Unassembled WGS sequence"/>
</dbReference>
<sequence>MSYEIKVTDTSKLNDIYQKLIASNEIYDNTDSTRLLNTLKIVDKLIEKEDKDNLSISNQTIDLSIFYNNKNIDLCIKMGEGNFEKGLQHLINVGSKKLETKVNENLIKEADKTLNKNYDKNIFKNSLDGTIELLSHVSSGAGKEVDEFLQSFKRAYNIANYDKQKTPTEKDKQTNIDFIQKFAEFKKKHKIKEIDQATNKNKDRVSHRESR</sequence>